<proteinExistence type="predicted"/>
<organism evidence="1">
    <name type="scientific">viral metagenome</name>
    <dbReference type="NCBI Taxonomy" id="1070528"/>
    <lineage>
        <taxon>unclassified sequences</taxon>
        <taxon>metagenomes</taxon>
        <taxon>organismal metagenomes</taxon>
    </lineage>
</organism>
<dbReference type="EMBL" id="MN739132">
    <property type="protein sequence ID" value="QHS90329.1"/>
    <property type="molecule type" value="Genomic_DNA"/>
</dbReference>
<dbReference type="AlphaFoldDB" id="A0A6C0BFG3"/>
<reference evidence="1" key="1">
    <citation type="journal article" date="2020" name="Nature">
        <title>Giant virus diversity and host interactions through global metagenomics.</title>
        <authorList>
            <person name="Schulz F."/>
            <person name="Roux S."/>
            <person name="Paez-Espino D."/>
            <person name="Jungbluth S."/>
            <person name="Walsh D.A."/>
            <person name="Denef V.J."/>
            <person name="McMahon K.D."/>
            <person name="Konstantinidis K.T."/>
            <person name="Eloe-Fadrosh E.A."/>
            <person name="Kyrpides N.C."/>
            <person name="Woyke T."/>
        </authorList>
    </citation>
    <scope>NUCLEOTIDE SEQUENCE</scope>
    <source>
        <strain evidence="1">GVMAG-M-3300010160-60</strain>
    </source>
</reference>
<evidence type="ECO:0000313" key="1">
    <source>
        <dbReference type="EMBL" id="QHS90329.1"/>
    </source>
</evidence>
<protein>
    <submittedName>
        <fullName evidence="1">Uncharacterized protein</fullName>
    </submittedName>
</protein>
<accession>A0A6C0BFG3</accession>
<name>A0A6C0BFG3_9ZZZZ</name>
<sequence>MTFIPYVHCKVDENNSTTTVLTANSTYIGSRMV</sequence>